<evidence type="ECO:0000313" key="10">
    <source>
        <dbReference type="Proteomes" id="UP001153712"/>
    </source>
</evidence>
<dbReference type="PRINTS" id="PR00024">
    <property type="entry name" value="HOMEOBOX"/>
</dbReference>
<dbReference type="SUPFAM" id="SSF46689">
    <property type="entry name" value="Homeodomain-like"/>
    <property type="match status" value="1"/>
</dbReference>
<dbReference type="PANTHER" id="PTHR45664">
    <property type="entry name" value="PROTEIN ZERKNUELLT 1-RELATED"/>
    <property type="match status" value="1"/>
</dbReference>
<dbReference type="OrthoDB" id="6769713at2759"/>
<evidence type="ECO:0000256" key="1">
    <source>
        <dbReference type="ARBA" id="ARBA00004123"/>
    </source>
</evidence>
<feature type="region of interest" description="Disordered" evidence="7">
    <location>
        <begin position="71"/>
        <end position="94"/>
    </location>
</feature>
<evidence type="ECO:0000256" key="6">
    <source>
        <dbReference type="RuleBase" id="RU000682"/>
    </source>
</evidence>
<feature type="DNA-binding region" description="Homeobox" evidence="5">
    <location>
        <begin position="96"/>
        <end position="155"/>
    </location>
</feature>
<dbReference type="GO" id="GO:0000978">
    <property type="term" value="F:RNA polymerase II cis-regulatory region sequence-specific DNA binding"/>
    <property type="evidence" value="ECO:0007669"/>
    <property type="project" value="TreeGrafter"/>
</dbReference>
<dbReference type="CDD" id="cd00086">
    <property type="entry name" value="homeodomain"/>
    <property type="match status" value="1"/>
</dbReference>
<accession>A0A9N9TQ44</accession>
<sequence length="300" mass="34780">MALLFENGVGIEENCGETFGLNLDLLGESRVMIKAACEVENREADSGTSSPRDLGEFGQLMDYNNCDSTWNVPRSTSETSSRTTSESSEPQVPVRTRRIRTAYTTEQLFHLEKEFHYNKYLCRQRRIQLSQYLNLSERQIKIWFQNRRMKMKKEQHNKSTFLQNGLKQKSPAKSENADIVNRLMNHSALVQKNQIVVKEQPQEQNAVQVNYNAPDDSQQVRNEVVYQNYPPHLYNNQYYESGYYNYNKDNEYQFPNNVDGFANDLYTPNNGGNFPVFYNTHFVQNNTVDSNTTAEGLISL</sequence>
<keyword evidence="4 5" id="KW-0539">Nucleus</keyword>
<dbReference type="GO" id="GO:0005634">
    <property type="term" value="C:nucleus"/>
    <property type="evidence" value="ECO:0007669"/>
    <property type="project" value="UniProtKB-SubCell"/>
</dbReference>
<evidence type="ECO:0000259" key="8">
    <source>
        <dbReference type="PROSITE" id="PS50071"/>
    </source>
</evidence>
<dbReference type="InterPro" id="IPR017970">
    <property type="entry name" value="Homeobox_CS"/>
</dbReference>
<dbReference type="GO" id="GO:0000981">
    <property type="term" value="F:DNA-binding transcription factor activity, RNA polymerase II-specific"/>
    <property type="evidence" value="ECO:0007669"/>
    <property type="project" value="InterPro"/>
</dbReference>
<dbReference type="PROSITE" id="PS50071">
    <property type="entry name" value="HOMEOBOX_2"/>
    <property type="match status" value="1"/>
</dbReference>
<dbReference type="Proteomes" id="UP001153712">
    <property type="component" value="Chromosome 2"/>
</dbReference>
<comment type="subcellular location">
    <subcellularLocation>
        <location evidence="1 5 6">Nucleus</location>
    </subcellularLocation>
</comment>
<organism evidence="9 10">
    <name type="scientific">Phyllotreta striolata</name>
    <name type="common">Striped flea beetle</name>
    <name type="synonym">Crioceris striolata</name>
    <dbReference type="NCBI Taxonomy" id="444603"/>
    <lineage>
        <taxon>Eukaryota</taxon>
        <taxon>Metazoa</taxon>
        <taxon>Ecdysozoa</taxon>
        <taxon>Arthropoda</taxon>
        <taxon>Hexapoda</taxon>
        <taxon>Insecta</taxon>
        <taxon>Pterygota</taxon>
        <taxon>Neoptera</taxon>
        <taxon>Endopterygota</taxon>
        <taxon>Coleoptera</taxon>
        <taxon>Polyphaga</taxon>
        <taxon>Cucujiformia</taxon>
        <taxon>Chrysomeloidea</taxon>
        <taxon>Chrysomelidae</taxon>
        <taxon>Galerucinae</taxon>
        <taxon>Alticini</taxon>
        <taxon>Phyllotreta</taxon>
    </lineage>
</organism>
<dbReference type="InterPro" id="IPR001356">
    <property type="entry name" value="HD"/>
</dbReference>
<evidence type="ECO:0000256" key="4">
    <source>
        <dbReference type="ARBA" id="ARBA00023242"/>
    </source>
</evidence>
<evidence type="ECO:0000256" key="3">
    <source>
        <dbReference type="ARBA" id="ARBA00023155"/>
    </source>
</evidence>
<dbReference type="InterPro" id="IPR020479">
    <property type="entry name" value="HD_metazoa"/>
</dbReference>
<evidence type="ECO:0000256" key="5">
    <source>
        <dbReference type="PROSITE-ProRule" id="PRU00108"/>
    </source>
</evidence>
<dbReference type="AlphaFoldDB" id="A0A9N9TQ44"/>
<keyword evidence="2 5" id="KW-0238">DNA-binding</keyword>
<proteinExistence type="predicted"/>
<evidence type="ECO:0000256" key="7">
    <source>
        <dbReference type="SAM" id="MobiDB-lite"/>
    </source>
</evidence>
<dbReference type="PANTHER" id="PTHR45664:SF12">
    <property type="entry name" value="PANCREAS_DUODENUM HOMEOBOX PROTEIN 1"/>
    <property type="match status" value="1"/>
</dbReference>
<gene>
    <name evidence="9" type="ORF">PHYEVI_LOCUS5453</name>
</gene>
<dbReference type="GO" id="GO:0045944">
    <property type="term" value="P:positive regulation of transcription by RNA polymerase II"/>
    <property type="evidence" value="ECO:0007669"/>
    <property type="project" value="UniProtKB-ARBA"/>
</dbReference>
<dbReference type="SMART" id="SM00389">
    <property type="entry name" value="HOX"/>
    <property type="match status" value="1"/>
</dbReference>
<reference evidence="9" key="1">
    <citation type="submission" date="2022-01" db="EMBL/GenBank/DDBJ databases">
        <authorList>
            <person name="King R."/>
        </authorList>
    </citation>
    <scope>NUCLEOTIDE SEQUENCE</scope>
</reference>
<dbReference type="InterPro" id="IPR009057">
    <property type="entry name" value="Homeodomain-like_sf"/>
</dbReference>
<keyword evidence="3 5" id="KW-0371">Homeobox</keyword>
<evidence type="ECO:0000256" key="2">
    <source>
        <dbReference type="ARBA" id="ARBA00023125"/>
    </source>
</evidence>
<dbReference type="Pfam" id="PF00046">
    <property type="entry name" value="Homeodomain"/>
    <property type="match status" value="1"/>
</dbReference>
<name>A0A9N9TQ44_PHYSR</name>
<dbReference type="Gene3D" id="1.10.10.60">
    <property type="entry name" value="Homeodomain-like"/>
    <property type="match status" value="1"/>
</dbReference>
<protein>
    <recommendedName>
        <fullName evidence="8">Homeobox domain-containing protein</fullName>
    </recommendedName>
</protein>
<feature type="compositionally biased region" description="Low complexity" evidence="7">
    <location>
        <begin position="74"/>
        <end position="89"/>
    </location>
</feature>
<evidence type="ECO:0000313" key="9">
    <source>
        <dbReference type="EMBL" id="CAG9859077.1"/>
    </source>
</evidence>
<dbReference type="PROSITE" id="PS00027">
    <property type="entry name" value="HOMEOBOX_1"/>
    <property type="match status" value="1"/>
</dbReference>
<dbReference type="EMBL" id="OU900095">
    <property type="protein sequence ID" value="CAG9859077.1"/>
    <property type="molecule type" value="Genomic_DNA"/>
</dbReference>
<keyword evidence="10" id="KW-1185">Reference proteome</keyword>
<feature type="domain" description="Homeobox" evidence="8">
    <location>
        <begin position="94"/>
        <end position="154"/>
    </location>
</feature>